<dbReference type="SUPFAM" id="SSF142433">
    <property type="entry name" value="CinA-like"/>
    <property type="match status" value="1"/>
</dbReference>
<dbReference type="InterPro" id="IPR036653">
    <property type="entry name" value="CinA-like_C"/>
</dbReference>
<organism evidence="3 4">
    <name type="scientific">Streptosporangium nondiastaticum</name>
    <dbReference type="NCBI Taxonomy" id="35764"/>
    <lineage>
        <taxon>Bacteria</taxon>
        <taxon>Bacillati</taxon>
        <taxon>Actinomycetota</taxon>
        <taxon>Actinomycetes</taxon>
        <taxon>Streptosporangiales</taxon>
        <taxon>Streptosporangiaceae</taxon>
        <taxon>Streptosporangium</taxon>
    </lineage>
</organism>
<reference evidence="3 4" key="1">
    <citation type="submission" date="2018-03" db="EMBL/GenBank/DDBJ databases">
        <title>Chitinolytic properties of Streptosporangium nondiastaticum TBG75A20.</title>
        <authorList>
            <person name="Gayathri V."/>
            <person name="Shiburaj S."/>
        </authorList>
    </citation>
    <scope>NUCLEOTIDE SEQUENCE [LARGE SCALE GENOMIC DNA]</scope>
    <source>
        <strain evidence="3 4">TBG75A20</strain>
    </source>
</reference>
<name>A0A9X7PGH4_9ACTN</name>
<proteinExistence type="predicted"/>
<keyword evidence="1" id="KW-0732">Signal</keyword>
<evidence type="ECO:0000256" key="1">
    <source>
        <dbReference type="SAM" id="SignalP"/>
    </source>
</evidence>
<dbReference type="InterPro" id="IPR008136">
    <property type="entry name" value="CinA_C"/>
</dbReference>
<evidence type="ECO:0000313" key="3">
    <source>
        <dbReference type="EMBL" id="PSJ27145.1"/>
    </source>
</evidence>
<accession>A0A9X7PGH4</accession>
<gene>
    <name evidence="3" type="ORF">B7P34_19270</name>
</gene>
<dbReference type="Proteomes" id="UP000242427">
    <property type="component" value="Unassembled WGS sequence"/>
</dbReference>
<dbReference type="RefSeq" id="WP_106678073.1">
    <property type="nucleotide sequence ID" value="NZ_PXWG01000050.1"/>
</dbReference>
<feature type="signal peptide" evidence="1">
    <location>
        <begin position="1"/>
        <end position="17"/>
    </location>
</feature>
<dbReference type="EMBL" id="PXWG01000050">
    <property type="protein sequence ID" value="PSJ27145.1"/>
    <property type="molecule type" value="Genomic_DNA"/>
</dbReference>
<evidence type="ECO:0000313" key="4">
    <source>
        <dbReference type="Proteomes" id="UP000242427"/>
    </source>
</evidence>
<dbReference type="NCBIfam" id="TIGR00199">
    <property type="entry name" value="PncC_domain"/>
    <property type="match status" value="1"/>
</dbReference>
<feature type="domain" description="CinA C-terminal" evidence="2">
    <location>
        <begin position="12"/>
        <end position="161"/>
    </location>
</feature>
<protein>
    <submittedName>
        <fullName evidence="3">Damage-inducible protein CinA</fullName>
    </submittedName>
</protein>
<evidence type="ECO:0000259" key="2">
    <source>
        <dbReference type="Pfam" id="PF02464"/>
    </source>
</evidence>
<comment type="caution">
    <text evidence="3">The sequence shown here is derived from an EMBL/GenBank/DDBJ whole genome shotgun (WGS) entry which is preliminary data.</text>
</comment>
<dbReference type="OrthoDB" id="1253990at2"/>
<keyword evidence="4" id="KW-1185">Reference proteome</keyword>
<dbReference type="AlphaFoldDB" id="A0A9X7PGH4"/>
<dbReference type="Pfam" id="PF02464">
    <property type="entry name" value="CinA"/>
    <property type="match status" value="1"/>
</dbReference>
<sequence length="182" mass="18101">MSAASDTCALTASAVLAALVARGETVAAAESLTGGLVAAGLTAAPGASRAVRGSVTAYATEVKAGVLGVEEELLGERGAVDGAVARQMARGVRKLLGADWGLATTGVAGPDAQDGKPVGTVFVAAAGPGGRTRVRELALNGDRSRIRSESVRAVLELLLNELTENVGAKDTEHNGGNGCLQP</sequence>
<dbReference type="Gene3D" id="3.90.950.20">
    <property type="entry name" value="CinA-like"/>
    <property type="match status" value="1"/>
</dbReference>
<feature type="chain" id="PRO_5040814395" evidence="1">
    <location>
        <begin position="18"/>
        <end position="182"/>
    </location>
</feature>